<evidence type="ECO:0000256" key="1">
    <source>
        <dbReference type="ARBA" id="ARBA00010370"/>
    </source>
</evidence>
<feature type="binding site" evidence="8">
    <location>
        <position position="348"/>
    </location>
    <ligand>
        <name>Ca(2+)</name>
        <dbReference type="ChEBI" id="CHEBI:29108"/>
        <label>5</label>
    </ligand>
</feature>
<evidence type="ECO:0000256" key="11">
    <source>
        <dbReference type="SAM" id="MobiDB-lite"/>
    </source>
</evidence>
<evidence type="ECO:0000256" key="8">
    <source>
        <dbReference type="PIRSR" id="PIRSR621190-2"/>
    </source>
</evidence>
<protein>
    <recommendedName>
        <fullName evidence="12">Peptidase metallopeptidase domain-containing protein</fullName>
    </recommendedName>
</protein>
<evidence type="ECO:0000259" key="12">
    <source>
        <dbReference type="SMART" id="SM00235"/>
    </source>
</evidence>
<dbReference type="GO" id="GO:0006508">
    <property type="term" value="P:proteolysis"/>
    <property type="evidence" value="ECO:0007669"/>
    <property type="project" value="UniProtKB-KW"/>
</dbReference>
<feature type="binding site" evidence="8">
    <location>
        <position position="172"/>
    </location>
    <ligand>
        <name>Zn(2+)</name>
        <dbReference type="ChEBI" id="CHEBI:29105"/>
        <label>2</label>
        <note>catalytic</note>
    </ligand>
</feature>
<dbReference type="PROSITE" id="PS51642">
    <property type="entry name" value="HEMOPEXIN_2"/>
    <property type="match status" value="3"/>
</dbReference>
<evidence type="ECO:0000256" key="5">
    <source>
        <dbReference type="ARBA" id="ARBA00022833"/>
    </source>
</evidence>
<evidence type="ECO:0000256" key="2">
    <source>
        <dbReference type="ARBA" id="ARBA00022670"/>
    </source>
</evidence>
<keyword evidence="6" id="KW-0482">Metalloprotease</keyword>
<evidence type="ECO:0000256" key="4">
    <source>
        <dbReference type="ARBA" id="ARBA00022801"/>
    </source>
</evidence>
<dbReference type="Gene3D" id="2.110.10.10">
    <property type="entry name" value="Hemopexin-like domain"/>
    <property type="match status" value="1"/>
</dbReference>
<feature type="binding site" evidence="8">
    <location>
        <position position="284"/>
    </location>
    <ligand>
        <name>Ca(2+)</name>
        <dbReference type="ChEBI" id="CHEBI:29108"/>
        <label>5</label>
    </ligand>
</feature>
<feature type="domain" description="Peptidase metallopeptidase" evidence="12">
    <location>
        <begin position="42"/>
        <end position="219"/>
    </location>
</feature>
<dbReference type="InterPro" id="IPR021190">
    <property type="entry name" value="Pept_M10A"/>
</dbReference>
<gene>
    <name evidence="13" type="ORF">BOX15_Mlig022559g2</name>
</gene>
<dbReference type="InterPro" id="IPR006026">
    <property type="entry name" value="Peptidase_Metallo"/>
</dbReference>
<dbReference type="PANTHER" id="PTHR10201">
    <property type="entry name" value="MATRIX METALLOPROTEINASE"/>
    <property type="match status" value="1"/>
</dbReference>
<feature type="region of interest" description="Disordered" evidence="11">
    <location>
        <begin position="1"/>
        <end position="38"/>
    </location>
</feature>
<feature type="binding site" evidence="8">
    <location>
        <position position="125"/>
    </location>
    <ligand>
        <name>Ca(2+)</name>
        <dbReference type="ChEBI" id="CHEBI:29108"/>
        <label>3</label>
    </ligand>
</feature>
<keyword evidence="3 8" id="KW-0479">Metal-binding</keyword>
<dbReference type="PRINTS" id="PR00138">
    <property type="entry name" value="MATRIXIN"/>
</dbReference>
<sequence length="477" mass="53683">MNERRCGLADSTDALAREANRVPPSTSSRRHPRSVLHRQLPSADRFHRRTITWELAPFRESAQLPRELQRRLLAEAFRSWATVSPVYFREIPAPVEAADWSDRPPADISVSFERLQHGACRHAFDGPGNEVSHARAAGPIHIDADEDFRGTLQQQRRQSTGPSVDLRRVFIHEIGHTLGLLHSARPDSVMHPANLLRQGGPAPQIGAQERRLVQKNYGACSAKVNSVFDWIRTDPERGYPVFNTYFFACEFYWLFDNSAGRPRLGDPRPVGQGWPGVPDGPDAALELVDFDPAGKDNVYLLFFFFGGEFLEFDSAKTAAKPGYPKKIADNFGPKPGYPYSVPDRIDSAFYDYGTGLVHFFKGIWVFIYNPGSARRFKFNNCCESVRRIADRFPTAPGDKPLQTPVDSVYFRLADGGLYFFSGREVWQDVAYSAYRPPAAGVPAAGLLRYRGRASDKWPDLCFPEHSKCDLSEVKLED</sequence>
<dbReference type="GO" id="GO:0004222">
    <property type="term" value="F:metalloendopeptidase activity"/>
    <property type="evidence" value="ECO:0007669"/>
    <property type="project" value="InterPro"/>
</dbReference>
<dbReference type="GO" id="GO:0031012">
    <property type="term" value="C:extracellular matrix"/>
    <property type="evidence" value="ECO:0007669"/>
    <property type="project" value="InterPro"/>
</dbReference>
<keyword evidence="14" id="KW-1185">Reference proteome</keyword>
<reference evidence="13 14" key="1">
    <citation type="submission" date="2017-06" db="EMBL/GenBank/DDBJ databases">
        <title>A platform for efficient transgenesis in Macrostomum lignano, a flatworm model organism for stem cell research.</title>
        <authorList>
            <person name="Berezikov E."/>
        </authorList>
    </citation>
    <scope>NUCLEOTIDE SEQUENCE [LARGE SCALE GENOMIC DNA]</scope>
    <source>
        <strain evidence="13">DV1</strain>
        <tissue evidence="13">Whole organism</tissue>
    </source>
</reference>
<dbReference type="SUPFAM" id="SSF50923">
    <property type="entry name" value="Hemopexin-like domain"/>
    <property type="match status" value="1"/>
</dbReference>
<feature type="binding site" evidence="8">
    <location>
        <position position="182"/>
    </location>
    <ligand>
        <name>Zn(2+)</name>
        <dbReference type="ChEBI" id="CHEBI:29105"/>
        <label>2</label>
        <note>catalytic</note>
    </ligand>
</feature>
<evidence type="ECO:0000256" key="9">
    <source>
        <dbReference type="PIRSR" id="PIRSR621190-4"/>
    </source>
</evidence>
<dbReference type="EMBL" id="NIVC01000604">
    <property type="protein sequence ID" value="PAA79989.1"/>
    <property type="molecule type" value="Genomic_DNA"/>
</dbReference>
<feature type="binding site" evidence="8">
    <location>
        <position position="117"/>
    </location>
    <ligand>
        <name>Zn(2+)</name>
        <dbReference type="ChEBI" id="CHEBI:29105"/>
        <label>1</label>
    </ligand>
</feature>
<feature type="binding site" evidence="8">
    <location>
        <position position="107"/>
    </location>
    <ligand>
        <name>Ca(2+)</name>
        <dbReference type="ChEBI" id="CHEBI:29108"/>
        <label>2</label>
    </ligand>
</feature>
<organism evidence="13 14">
    <name type="scientific">Macrostomum lignano</name>
    <dbReference type="NCBI Taxonomy" id="282301"/>
    <lineage>
        <taxon>Eukaryota</taxon>
        <taxon>Metazoa</taxon>
        <taxon>Spiralia</taxon>
        <taxon>Lophotrochozoa</taxon>
        <taxon>Platyhelminthes</taxon>
        <taxon>Rhabditophora</taxon>
        <taxon>Macrostomorpha</taxon>
        <taxon>Macrostomida</taxon>
        <taxon>Macrostomidae</taxon>
        <taxon>Macrostomum</taxon>
    </lineage>
</organism>
<feature type="binding site" evidence="8">
    <location>
        <position position="406"/>
    </location>
    <ligand>
        <name>Ca(2+)</name>
        <dbReference type="ChEBI" id="CHEBI:29108"/>
        <label>4</label>
    </ligand>
</feature>
<feature type="binding site" evidence="8">
    <location>
        <position position="408"/>
    </location>
    <ligand>
        <name>Ca(2+)</name>
        <dbReference type="ChEBI" id="CHEBI:29108"/>
        <label>5</label>
    </ligand>
</feature>
<keyword evidence="5 8" id="KW-0862">Zinc</keyword>
<feature type="binding site" evidence="8">
    <location>
        <position position="126"/>
    </location>
    <ligand>
        <name>Ca(2+)</name>
        <dbReference type="ChEBI" id="CHEBI:29108"/>
        <label>3</label>
    </ligand>
</feature>
<dbReference type="PANTHER" id="PTHR10201:SF323">
    <property type="entry name" value="MATRIX METALLOPROTEINASE-21"/>
    <property type="match status" value="1"/>
</dbReference>
<dbReference type="Pfam" id="PF00045">
    <property type="entry name" value="Hemopexin"/>
    <property type="match status" value="1"/>
</dbReference>
<evidence type="ECO:0000256" key="7">
    <source>
        <dbReference type="PIRSR" id="PIRSR621190-1"/>
    </source>
</evidence>
<evidence type="ECO:0000313" key="13">
    <source>
        <dbReference type="EMBL" id="PAA79989.1"/>
    </source>
</evidence>
<dbReference type="InterPro" id="IPR001818">
    <property type="entry name" value="Pept_M10_metallopeptidase"/>
</dbReference>
<proteinExistence type="inferred from homology"/>
<dbReference type="Gene3D" id="3.40.390.10">
    <property type="entry name" value="Collagenase (Catalytic Domain)"/>
    <property type="match status" value="1"/>
</dbReference>
<feature type="binding site" evidence="8">
    <location>
        <position position="176"/>
    </location>
    <ligand>
        <name>Zn(2+)</name>
        <dbReference type="ChEBI" id="CHEBI:29105"/>
        <label>2</label>
        <note>catalytic</note>
    </ligand>
</feature>
<comment type="caution">
    <text evidence="13">The sequence shown here is derived from an EMBL/GenBank/DDBJ whole genome shotgun (WGS) entry which is preliminary data.</text>
</comment>
<evidence type="ECO:0000256" key="3">
    <source>
        <dbReference type="ARBA" id="ARBA00022723"/>
    </source>
</evidence>
<dbReference type="GO" id="GO:0030198">
    <property type="term" value="P:extracellular matrix organization"/>
    <property type="evidence" value="ECO:0007669"/>
    <property type="project" value="TreeGrafter"/>
</dbReference>
<dbReference type="OrthoDB" id="406838at2759"/>
<dbReference type="SUPFAM" id="SSF55486">
    <property type="entry name" value="Metalloproteases ('zincins'), catalytic domain"/>
    <property type="match status" value="1"/>
</dbReference>
<evidence type="ECO:0000256" key="10">
    <source>
        <dbReference type="PROSITE-ProRule" id="PRU01011"/>
    </source>
</evidence>
<dbReference type="Pfam" id="PF00413">
    <property type="entry name" value="Peptidase_M10"/>
    <property type="match status" value="1"/>
</dbReference>
<comment type="similarity">
    <text evidence="1">Belongs to the peptidase M10A family.</text>
</comment>
<comment type="cofactor">
    <cofactor evidence="8">
        <name>Zn(2+)</name>
        <dbReference type="ChEBI" id="CHEBI:29105"/>
    </cofactor>
    <text evidence="8">Binds 2 Zn(2+) ions per subunit.</text>
</comment>
<name>A0A267G3W7_9PLAT</name>
<accession>A0A267G3W7</accession>
<feature type="repeat" description="Hemopexin" evidence="10">
    <location>
        <begin position="342"/>
        <end position="395"/>
    </location>
</feature>
<keyword evidence="8" id="KW-0106">Calcium</keyword>
<evidence type="ECO:0000256" key="6">
    <source>
        <dbReference type="ARBA" id="ARBA00023049"/>
    </source>
</evidence>
<keyword evidence="2" id="KW-0645">Protease</keyword>
<keyword evidence="4" id="KW-0378">Hydrolase</keyword>
<feature type="binding site" evidence="8">
    <location>
        <position position="190"/>
    </location>
    <ligand>
        <name>Zn(2+)</name>
        <dbReference type="ChEBI" id="CHEBI:29105"/>
        <label>2</label>
        <note>catalytic</note>
    </ligand>
</feature>
<dbReference type="InterPro" id="IPR024079">
    <property type="entry name" value="MetalloPept_cat_dom_sf"/>
</dbReference>
<dbReference type="SMART" id="SM00235">
    <property type="entry name" value="ZnMc"/>
    <property type="match status" value="1"/>
</dbReference>
<comment type="cofactor">
    <cofactor evidence="8">
        <name>Ca(2+)</name>
        <dbReference type="ChEBI" id="CHEBI:29108"/>
    </cofactor>
    <text evidence="8">Can bind about 5 Ca(2+) ions per subunit.</text>
</comment>
<dbReference type="InterPro" id="IPR018487">
    <property type="entry name" value="Hemopexin-like_repeat"/>
</dbReference>
<dbReference type="Proteomes" id="UP000215902">
    <property type="component" value="Unassembled WGS sequence"/>
</dbReference>
<feature type="binding site" evidence="8">
    <location>
        <position position="282"/>
    </location>
    <ligand>
        <name>Ca(2+)</name>
        <dbReference type="ChEBI" id="CHEBI:29108"/>
        <label>4</label>
    </ligand>
</feature>
<dbReference type="InterPro" id="IPR036375">
    <property type="entry name" value="Hemopexin-like_dom_sf"/>
</dbReference>
<feature type="binding site" evidence="8">
    <location>
        <position position="145"/>
    </location>
    <ligand>
        <name>Ca(2+)</name>
        <dbReference type="ChEBI" id="CHEBI:29108"/>
        <label>2</label>
    </ligand>
</feature>
<dbReference type="GO" id="GO:0030574">
    <property type="term" value="P:collagen catabolic process"/>
    <property type="evidence" value="ECO:0007669"/>
    <property type="project" value="TreeGrafter"/>
</dbReference>
<dbReference type="STRING" id="282301.A0A267G3W7"/>
<feature type="modified residue" description="Phosphotyrosine; by PKDCC" evidence="9">
    <location>
        <position position="323"/>
    </location>
</feature>
<evidence type="ECO:0000313" key="14">
    <source>
        <dbReference type="Proteomes" id="UP000215902"/>
    </source>
</evidence>
<feature type="binding site" evidence="8">
    <location>
        <position position="133"/>
    </location>
    <ligand>
        <name>Zn(2+)</name>
        <dbReference type="ChEBI" id="CHEBI:29105"/>
        <label>1</label>
    </ligand>
</feature>
<dbReference type="GO" id="GO:0008270">
    <property type="term" value="F:zinc ion binding"/>
    <property type="evidence" value="ECO:0007669"/>
    <property type="project" value="InterPro"/>
</dbReference>
<feature type="active site" evidence="7">
    <location>
        <position position="173"/>
    </location>
</feature>
<dbReference type="SMART" id="SM00120">
    <property type="entry name" value="HX"/>
    <property type="match status" value="3"/>
</dbReference>
<feature type="repeat" description="Hemopexin" evidence="10">
    <location>
        <begin position="225"/>
        <end position="277"/>
    </location>
</feature>
<feature type="repeat" description="Hemopexin" evidence="10">
    <location>
        <begin position="278"/>
        <end position="334"/>
    </location>
</feature>
<dbReference type="AlphaFoldDB" id="A0A267G3W7"/>